<reference evidence="1 2" key="1">
    <citation type="submission" date="2015-01" db="EMBL/GenBank/DDBJ databases">
        <authorList>
            <person name="Xiang T."/>
            <person name="Song Y."/>
            <person name="Huang L."/>
            <person name="Wang B."/>
            <person name="Wu P."/>
        </authorList>
    </citation>
    <scope>NUCLEOTIDE SEQUENCE [LARGE SCALE GENOMIC DNA]</scope>
    <source>
        <strain evidence="1 2">CcD93</strain>
    </source>
</reference>
<accession>A0A0B7IWG2</accession>
<dbReference type="OrthoDB" id="1449179at2"/>
<evidence type="ECO:0000313" key="1">
    <source>
        <dbReference type="EMBL" id="CEN54447.1"/>
    </source>
</evidence>
<evidence type="ECO:0000313" key="2">
    <source>
        <dbReference type="Proteomes" id="UP000038200"/>
    </source>
</evidence>
<name>A0A0B7IWG2_9FLAO</name>
<proteinExistence type="predicted"/>
<protein>
    <submittedName>
        <fullName evidence="1">Uncharacterized protein</fullName>
    </submittedName>
</protein>
<dbReference type="Proteomes" id="UP000038200">
    <property type="component" value="Unassembled WGS sequence"/>
</dbReference>
<dbReference type="AlphaFoldDB" id="A0A0B7IWG2"/>
<gene>
    <name evidence="1" type="ORF">CCAND93_90031</name>
</gene>
<organism evidence="1 2">
    <name type="scientific">Capnocytophaga canis</name>
    <dbReference type="NCBI Taxonomy" id="1848903"/>
    <lineage>
        <taxon>Bacteria</taxon>
        <taxon>Pseudomonadati</taxon>
        <taxon>Bacteroidota</taxon>
        <taxon>Flavobacteriia</taxon>
        <taxon>Flavobacteriales</taxon>
        <taxon>Flavobacteriaceae</taxon>
        <taxon>Capnocytophaga</taxon>
    </lineage>
</organism>
<dbReference type="EMBL" id="CDOL01000283">
    <property type="protein sequence ID" value="CEN54447.1"/>
    <property type="molecule type" value="Genomic_DNA"/>
</dbReference>
<dbReference type="RefSeq" id="WP_042010179.1">
    <property type="nucleotide sequence ID" value="NZ_CDOL01000283.1"/>
</dbReference>
<sequence>MPQHFYGSINFDKLMENLKTGKLKTFVTENGIRLINVNIYIADQPDQYKKDGSISVPLKDEFKEEKFKSVFIGNLVRSTPIITEATGQDFEKEEYDDLPF</sequence>